<name>A0A388LNT1_CHABU</name>
<dbReference type="AlphaFoldDB" id="A0A388LNT1"/>
<evidence type="ECO:0000256" key="10">
    <source>
        <dbReference type="ARBA" id="ARBA00023002"/>
    </source>
</evidence>
<dbReference type="SUPFAM" id="SSF50022">
    <property type="entry name" value="ISP domain"/>
    <property type="match status" value="1"/>
</dbReference>
<accession>A0A388LNT1</accession>
<evidence type="ECO:0000256" key="13">
    <source>
        <dbReference type="ARBA" id="ARBA00023136"/>
    </source>
</evidence>
<dbReference type="GO" id="GO:0046872">
    <property type="term" value="F:metal ion binding"/>
    <property type="evidence" value="ECO:0007669"/>
    <property type="project" value="UniProtKB-KW"/>
</dbReference>
<evidence type="ECO:0000259" key="14">
    <source>
        <dbReference type="PROSITE" id="PS51296"/>
    </source>
</evidence>
<dbReference type="GO" id="GO:0051537">
    <property type="term" value="F:2 iron, 2 sulfur cluster binding"/>
    <property type="evidence" value="ECO:0007669"/>
    <property type="project" value="UniProtKB-KW"/>
</dbReference>
<evidence type="ECO:0000313" key="15">
    <source>
        <dbReference type="EMBL" id="GBG83872.1"/>
    </source>
</evidence>
<dbReference type="STRING" id="69332.A0A388LNT1"/>
<dbReference type="OrthoDB" id="426882at2759"/>
<evidence type="ECO:0000256" key="4">
    <source>
        <dbReference type="ARBA" id="ARBA00022640"/>
    </source>
</evidence>
<dbReference type="EMBL" id="BFEA01000455">
    <property type="protein sequence ID" value="GBG83872.1"/>
    <property type="molecule type" value="Genomic_DNA"/>
</dbReference>
<evidence type="ECO:0000256" key="3">
    <source>
        <dbReference type="ARBA" id="ARBA00022528"/>
    </source>
</evidence>
<evidence type="ECO:0000256" key="5">
    <source>
        <dbReference type="ARBA" id="ARBA00022692"/>
    </source>
</evidence>
<dbReference type="Pfam" id="PF00355">
    <property type="entry name" value="Rieske"/>
    <property type="match status" value="1"/>
</dbReference>
<evidence type="ECO:0000256" key="9">
    <source>
        <dbReference type="ARBA" id="ARBA00022989"/>
    </source>
</evidence>
<dbReference type="PANTHER" id="PTHR21266:SF32">
    <property type="entry name" value="CHOLESTEROL 7-DESATURASE NVD"/>
    <property type="match status" value="1"/>
</dbReference>
<keyword evidence="11" id="KW-0408">Iron</keyword>
<keyword evidence="13" id="KW-0472">Membrane</keyword>
<dbReference type="Pfam" id="PF08417">
    <property type="entry name" value="PaO"/>
    <property type="match status" value="1"/>
</dbReference>
<evidence type="ECO:0000256" key="6">
    <source>
        <dbReference type="ARBA" id="ARBA00022714"/>
    </source>
</evidence>
<dbReference type="SUPFAM" id="SSF55961">
    <property type="entry name" value="Bet v1-like"/>
    <property type="match status" value="1"/>
</dbReference>
<dbReference type="PANTHER" id="PTHR21266">
    <property type="entry name" value="IRON-SULFUR DOMAIN CONTAINING PROTEIN"/>
    <property type="match status" value="1"/>
</dbReference>
<evidence type="ECO:0000256" key="7">
    <source>
        <dbReference type="ARBA" id="ARBA00022723"/>
    </source>
</evidence>
<keyword evidence="8" id="KW-0809">Transit peptide</keyword>
<comment type="caution">
    <text evidence="15">The sequence shown here is derived from an EMBL/GenBank/DDBJ whole genome shotgun (WGS) entry which is preliminary data.</text>
</comment>
<comment type="subcellular location">
    <subcellularLocation>
        <location evidence="2">Membrane</location>
    </subcellularLocation>
    <subcellularLocation>
        <location evidence="1">Plastid</location>
        <location evidence="1">Chloroplast</location>
    </subcellularLocation>
</comment>
<dbReference type="Gramene" id="GBG83872">
    <property type="protein sequence ID" value="GBG83872"/>
    <property type="gene ID" value="CBR_g37742"/>
</dbReference>
<keyword evidence="5" id="KW-0812">Transmembrane</keyword>
<evidence type="ECO:0000256" key="12">
    <source>
        <dbReference type="ARBA" id="ARBA00023014"/>
    </source>
</evidence>
<keyword evidence="10" id="KW-0560">Oxidoreductase</keyword>
<dbReference type="GO" id="GO:0016020">
    <property type="term" value="C:membrane"/>
    <property type="evidence" value="ECO:0007669"/>
    <property type="project" value="UniProtKB-SubCell"/>
</dbReference>
<evidence type="ECO:0000313" key="16">
    <source>
        <dbReference type="Proteomes" id="UP000265515"/>
    </source>
</evidence>
<evidence type="ECO:0000256" key="8">
    <source>
        <dbReference type="ARBA" id="ARBA00022946"/>
    </source>
</evidence>
<keyword evidence="7" id="KW-0479">Metal-binding</keyword>
<keyword evidence="6" id="KW-0001">2Fe-2S</keyword>
<dbReference type="Gene3D" id="2.102.10.10">
    <property type="entry name" value="Rieske [2Fe-2S] iron-sulphur domain"/>
    <property type="match status" value="1"/>
</dbReference>
<dbReference type="GO" id="GO:0009507">
    <property type="term" value="C:chloroplast"/>
    <property type="evidence" value="ECO:0007669"/>
    <property type="project" value="UniProtKB-SubCell"/>
</dbReference>
<evidence type="ECO:0000256" key="2">
    <source>
        <dbReference type="ARBA" id="ARBA00004370"/>
    </source>
</evidence>
<keyword evidence="12" id="KW-0411">Iron-sulfur</keyword>
<protein>
    <recommendedName>
        <fullName evidence="14">Rieske domain-containing protein</fullName>
    </recommendedName>
</protein>
<dbReference type="GO" id="GO:0010277">
    <property type="term" value="F:chlorophyllide a oxygenase activity"/>
    <property type="evidence" value="ECO:0007669"/>
    <property type="project" value="InterPro"/>
</dbReference>
<keyword evidence="16" id="KW-1185">Reference proteome</keyword>
<dbReference type="InterPro" id="IPR050584">
    <property type="entry name" value="Cholesterol_7-desaturase"/>
</dbReference>
<dbReference type="InterPro" id="IPR013626">
    <property type="entry name" value="PaO"/>
</dbReference>
<dbReference type="Gene3D" id="3.90.380.10">
    <property type="entry name" value="Naphthalene 1,2-dioxygenase Alpha Subunit, Chain A, domain 1"/>
    <property type="match status" value="1"/>
</dbReference>
<dbReference type="OMA" id="KIDWRHE"/>
<feature type="domain" description="Rieske" evidence="14">
    <location>
        <begin position="174"/>
        <end position="252"/>
    </location>
</feature>
<proteinExistence type="predicted"/>
<reference evidence="15 16" key="1">
    <citation type="journal article" date="2018" name="Cell">
        <title>The Chara Genome: Secondary Complexity and Implications for Plant Terrestrialization.</title>
        <authorList>
            <person name="Nishiyama T."/>
            <person name="Sakayama H."/>
            <person name="Vries J.D."/>
            <person name="Buschmann H."/>
            <person name="Saint-Marcoux D."/>
            <person name="Ullrich K.K."/>
            <person name="Haas F.B."/>
            <person name="Vanderstraeten L."/>
            <person name="Becker D."/>
            <person name="Lang D."/>
            <person name="Vosolsobe S."/>
            <person name="Rombauts S."/>
            <person name="Wilhelmsson P.K.I."/>
            <person name="Janitza P."/>
            <person name="Kern R."/>
            <person name="Heyl A."/>
            <person name="Rumpler F."/>
            <person name="Villalobos L.I.A.C."/>
            <person name="Clay J.M."/>
            <person name="Skokan R."/>
            <person name="Toyoda A."/>
            <person name="Suzuki Y."/>
            <person name="Kagoshima H."/>
            <person name="Schijlen E."/>
            <person name="Tajeshwar N."/>
            <person name="Catarino B."/>
            <person name="Hetherington A.J."/>
            <person name="Saltykova A."/>
            <person name="Bonnot C."/>
            <person name="Breuninger H."/>
            <person name="Symeonidi A."/>
            <person name="Radhakrishnan G.V."/>
            <person name="Van Nieuwerburgh F."/>
            <person name="Deforce D."/>
            <person name="Chang C."/>
            <person name="Karol K.G."/>
            <person name="Hedrich R."/>
            <person name="Ulvskov P."/>
            <person name="Glockner G."/>
            <person name="Delwiche C.F."/>
            <person name="Petrasek J."/>
            <person name="Van de Peer Y."/>
            <person name="Friml J."/>
            <person name="Beilby M."/>
            <person name="Dolan L."/>
            <person name="Kohara Y."/>
            <person name="Sugano S."/>
            <person name="Fujiyama A."/>
            <person name="Delaux P.-M."/>
            <person name="Quint M."/>
            <person name="TheiBen G."/>
            <person name="Hagemann M."/>
            <person name="Harholt J."/>
            <person name="Dunand C."/>
            <person name="Zachgo S."/>
            <person name="Langdale J."/>
            <person name="Maumus F."/>
            <person name="Straeten D.V.D."/>
            <person name="Gould S.B."/>
            <person name="Rensing S.A."/>
        </authorList>
    </citation>
    <scope>NUCLEOTIDE SEQUENCE [LARGE SCALE GENOMIC DNA]</scope>
    <source>
        <strain evidence="15 16">S276</strain>
    </source>
</reference>
<dbReference type="InterPro" id="IPR036922">
    <property type="entry name" value="Rieske_2Fe-2S_sf"/>
</dbReference>
<sequence length="649" mass="70568">MRAPTLSSSKMTWRFGDLSWEEDGESSSQDVFFVAAGPKRTRGGNSLSPVIRGAAMAAGAFGSHANKPSSKVTAPAMATETPAASGLDEQNADVANEEPSFQWSRHWYGVAVEAQLDRRQPHAITVLGRRFVLWWDRSAQEQDATIGVGREETEGGNGGGAGALSKADYEDVIRGGMWRAFLDQCPHRLAPLSEGRIDEEGRLQCSYHGWSFGGDGGCKNIPQDRPERQGSTSPRACATAVPTGVVNGVLFLWPDESAEGVELASKTPLPVDPAVHMPGLLRRERYVREVPYGYEILVENLFDPSHLSFAHHAQGTMMYRQKGAPLDLEASSKGREGFVGQGWDTTLRPGMFYVEFQAASRVTHRREWNIGGRDVTAMNTFYVTPSEPGRSLLIIGDSFTHVPDTEVSVGSLMRKLHQAIRTKMNASHLFLNAFLDGDSYLLHVAEKNLNRMKMQRNKEWNEAYYLPTASDRWVIAFRQWLHKYAGGGVKWATGATSPAPRTAGATGSPDKDVDKIVDEAALTVLSPREALDRYHQHTAKCQACLRLLNFYRTLQKALCIACVLLVSIAACLSGQTVPPIVASSGANGPMAATAAAVSSSGGKLLGVSLPLVIRVVLAILSVGAAIGALKLEDYIQNFIYKGYNHALVP</sequence>
<dbReference type="InterPro" id="IPR017941">
    <property type="entry name" value="Rieske_2Fe-2S"/>
</dbReference>
<keyword evidence="3" id="KW-0150">Chloroplast</keyword>
<keyword evidence="9" id="KW-1133">Transmembrane helix</keyword>
<evidence type="ECO:0000256" key="1">
    <source>
        <dbReference type="ARBA" id="ARBA00004229"/>
    </source>
</evidence>
<organism evidence="15 16">
    <name type="scientific">Chara braunii</name>
    <name type="common">Braun's stonewort</name>
    <dbReference type="NCBI Taxonomy" id="69332"/>
    <lineage>
        <taxon>Eukaryota</taxon>
        <taxon>Viridiplantae</taxon>
        <taxon>Streptophyta</taxon>
        <taxon>Charophyceae</taxon>
        <taxon>Charales</taxon>
        <taxon>Characeae</taxon>
        <taxon>Chara</taxon>
    </lineage>
</organism>
<dbReference type="Proteomes" id="UP000265515">
    <property type="component" value="Unassembled WGS sequence"/>
</dbReference>
<evidence type="ECO:0000256" key="11">
    <source>
        <dbReference type="ARBA" id="ARBA00023004"/>
    </source>
</evidence>
<keyword evidence="4" id="KW-0934">Plastid</keyword>
<gene>
    <name evidence="15" type="ORF">CBR_g37742</name>
</gene>
<dbReference type="PROSITE" id="PS51296">
    <property type="entry name" value="RIESKE"/>
    <property type="match status" value="1"/>
</dbReference>